<comment type="subcellular location">
    <subcellularLocation>
        <location evidence="1">Cell membrane</location>
        <topology evidence="1">Multi-pass membrane protein</topology>
    </subcellularLocation>
</comment>
<dbReference type="KEGG" id="anf:AQPE_1877"/>
<feature type="transmembrane region" description="Helical" evidence="8">
    <location>
        <begin position="291"/>
        <end position="309"/>
    </location>
</feature>
<evidence type="ECO:0000256" key="4">
    <source>
        <dbReference type="ARBA" id="ARBA00022679"/>
    </source>
</evidence>
<evidence type="ECO:0000256" key="7">
    <source>
        <dbReference type="ARBA" id="ARBA00023136"/>
    </source>
</evidence>
<feature type="transmembrane region" description="Helical" evidence="8">
    <location>
        <begin position="118"/>
        <end position="137"/>
    </location>
</feature>
<dbReference type="GO" id="GO:0016763">
    <property type="term" value="F:pentosyltransferase activity"/>
    <property type="evidence" value="ECO:0007669"/>
    <property type="project" value="TreeGrafter"/>
</dbReference>
<keyword evidence="6 8" id="KW-1133">Transmembrane helix</keyword>
<dbReference type="EMBL" id="AP018694">
    <property type="protein sequence ID" value="BBE17720.1"/>
    <property type="molecule type" value="Genomic_DNA"/>
</dbReference>
<evidence type="ECO:0000256" key="8">
    <source>
        <dbReference type="SAM" id="Phobius"/>
    </source>
</evidence>
<accession>A0A5K7S857</accession>
<evidence type="ECO:0000259" key="9">
    <source>
        <dbReference type="Pfam" id="PF13231"/>
    </source>
</evidence>
<keyword evidence="2" id="KW-1003">Cell membrane</keyword>
<reference evidence="10" key="1">
    <citation type="journal article" date="2020" name="Int. J. Syst. Evol. Microbiol.">
        <title>Aquipluma nitroreducens gen. nov. sp. nov., a novel facultatively anaerobic bacterium isolated from a freshwater lake.</title>
        <authorList>
            <person name="Watanabe M."/>
            <person name="Kojima H."/>
            <person name="Fukui M."/>
        </authorList>
    </citation>
    <scope>NUCLEOTIDE SEQUENCE</scope>
    <source>
        <strain evidence="10">MeG22</strain>
    </source>
</reference>
<dbReference type="Pfam" id="PF13231">
    <property type="entry name" value="PMT_2"/>
    <property type="match status" value="1"/>
</dbReference>
<evidence type="ECO:0000313" key="10">
    <source>
        <dbReference type="EMBL" id="BBE17720.1"/>
    </source>
</evidence>
<feature type="transmembrane region" description="Helical" evidence="8">
    <location>
        <begin position="342"/>
        <end position="360"/>
    </location>
</feature>
<keyword evidence="5 8" id="KW-0812">Transmembrane</keyword>
<feature type="transmembrane region" description="Helical" evidence="8">
    <location>
        <begin position="165"/>
        <end position="195"/>
    </location>
</feature>
<organism evidence="10 11">
    <name type="scientific">Aquipluma nitroreducens</name>
    <dbReference type="NCBI Taxonomy" id="2010828"/>
    <lineage>
        <taxon>Bacteria</taxon>
        <taxon>Pseudomonadati</taxon>
        <taxon>Bacteroidota</taxon>
        <taxon>Bacteroidia</taxon>
        <taxon>Marinilabiliales</taxon>
        <taxon>Prolixibacteraceae</taxon>
        <taxon>Aquipluma</taxon>
    </lineage>
</organism>
<evidence type="ECO:0000256" key="1">
    <source>
        <dbReference type="ARBA" id="ARBA00004651"/>
    </source>
</evidence>
<proteinExistence type="predicted"/>
<keyword evidence="7 8" id="KW-0472">Membrane</keyword>
<dbReference type="InterPro" id="IPR050297">
    <property type="entry name" value="LipidA_mod_glycosyltrf_83"/>
</dbReference>
<keyword evidence="4" id="KW-0808">Transferase</keyword>
<feature type="transmembrane region" description="Helical" evidence="8">
    <location>
        <begin position="207"/>
        <end position="226"/>
    </location>
</feature>
<dbReference type="PANTHER" id="PTHR33908:SF11">
    <property type="entry name" value="MEMBRANE PROTEIN"/>
    <property type="match status" value="1"/>
</dbReference>
<dbReference type="RefSeq" id="WP_318350698.1">
    <property type="nucleotide sequence ID" value="NZ_AP018694.1"/>
</dbReference>
<dbReference type="InterPro" id="IPR038731">
    <property type="entry name" value="RgtA/B/C-like"/>
</dbReference>
<dbReference type="AlphaFoldDB" id="A0A5K7S857"/>
<dbReference type="GO" id="GO:0005886">
    <property type="term" value="C:plasma membrane"/>
    <property type="evidence" value="ECO:0007669"/>
    <property type="project" value="UniProtKB-SubCell"/>
</dbReference>
<feature type="transmembrane region" description="Helical" evidence="8">
    <location>
        <begin position="23"/>
        <end position="43"/>
    </location>
</feature>
<evidence type="ECO:0000313" key="11">
    <source>
        <dbReference type="Proteomes" id="UP001193389"/>
    </source>
</evidence>
<protein>
    <recommendedName>
        <fullName evidence="9">Glycosyltransferase RgtA/B/C/D-like domain-containing protein</fullName>
    </recommendedName>
</protein>
<feature type="transmembrane region" description="Helical" evidence="8">
    <location>
        <begin position="315"/>
        <end position="335"/>
    </location>
</feature>
<sequence>MYKYMNHTASVFLKKAVANKKTYWLIAILLIFTILKLFVATHIELNSEEAQYWTWSKHLQLSYYSKPPMIAYLNWFSTSIFGNTVFGIRINAVIIGLLISVVSYLLSFELFKNQNAAILAALVTNIFPFLLDSSVFFTTDSPLLLFWLCAMLFYWKALETNKLKWWLLFGISLGLGALAKYAMLLIIIPLLLFTWKHQREILKSRSFYLSILIGLAIFSPVIYWNINQNGIGLLHLTHLAGAGNHSHSVNQMVTNMLVFTLGQIAILLPFYQYQKIYRKFRQKTLTRQEAFLILPVIITFLIFLIVSANRESEAYINWAMFAYMGMPILFSHYALTDHRLKFNLRIILVMAAAFFLFIGLTSPKNTVAPLGKHNPANKLIGWSQLAAKVDNIKGTLPPEGYYVFSSNYHITSELWFYQKGQSETYLLNLNSRMTQFDLWPGIEQFKNSDKTGIFVDQLKISPEVKASFRSILQEDSCIVYSQNSKIDTYYIYLLKGMKDFHKQNSSY</sequence>
<evidence type="ECO:0000256" key="2">
    <source>
        <dbReference type="ARBA" id="ARBA00022475"/>
    </source>
</evidence>
<evidence type="ECO:0000256" key="5">
    <source>
        <dbReference type="ARBA" id="ARBA00022692"/>
    </source>
</evidence>
<dbReference type="GO" id="GO:0009103">
    <property type="term" value="P:lipopolysaccharide biosynthetic process"/>
    <property type="evidence" value="ECO:0007669"/>
    <property type="project" value="UniProtKB-ARBA"/>
</dbReference>
<evidence type="ECO:0000256" key="6">
    <source>
        <dbReference type="ARBA" id="ARBA00022989"/>
    </source>
</evidence>
<feature type="transmembrane region" description="Helical" evidence="8">
    <location>
        <begin position="86"/>
        <end position="106"/>
    </location>
</feature>
<feature type="transmembrane region" description="Helical" evidence="8">
    <location>
        <begin position="252"/>
        <end position="271"/>
    </location>
</feature>
<dbReference type="Proteomes" id="UP001193389">
    <property type="component" value="Chromosome"/>
</dbReference>
<gene>
    <name evidence="10" type="ORF">AQPE_1877</name>
</gene>
<dbReference type="PANTHER" id="PTHR33908">
    <property type="entry name" value="MANNOSYLTRANSFERASE YKCB-RELATED"/>
    <property type="match status" value="1"/>
</dbReference>
<name>A0A5K7S857_9BACT</name>
<feature type="domain" description="Glycosyltransferase RgtA/B/C/D-like" evidence="9">
    <location>
        <begin position="65"/>
        <end position="224"/>
    </location>
</feature>
<evidence type="ECO:0000256" key="3">
    <source>
        <dbReference type="ARBA" id="ARBA00022676"/>
    </source>
</evidence>
<keyword evidence="11" id="KW-1185">Reference proteome</keyword>
<keyword evidence="3" id="KW-0328">Glycosyltransferase</keyword>